<dbReference type="FunFam" id="3.20.20.10:FF:000002">
    <property type="entry name" value="Alanine racemase"/>
    <property type="match status" value="1"/>
</dbReference>
<dbReference type="InterPro" id="IPR009006">
    <property type="entry name" value="Ala_racemase/Decarboxylase_C"/>
</dbReference>
<keyword evidence="2" id="KW-0663">Pyridoxal phosphate</keyword>
<name>A0A0W8E9N4_9ZZZZ</name>
<evidence type="ECO:0000256" key="1">
    <source>
        <dbReference type="ARBA" id="ARBA00001933"/>
    </source>
</evidence>
<feature type="domain" description="Alanine racemase C-terminal" evidence="4">
    <location>
        <begin position="246"/>
        <end position="373"/>
    </location>
</feature>
<dbReference type="Gene3D" id="2.40.37.10">
    <property type="entry name" value="Lyase, Ornithine Decarboxylase, Chain A, domain 1"/>
    <property type="match status" value="1"/>
</dbReference>
<dbReference type="HAMAP" id="MF_01201">
    <property type="entry name" value="Ala_racemase"/>
    <property type="match status" value="1"/>
</dbReference>
<comment type="caution">
    <text evidence="5">The sequence shown here is derived from an EMBL/GenBank/DDBJ whole genome shotgun (WGS) entry which is preliminary data.</text>
</comment>
<sequence>MDNKRPTWAEIDLTAIRNNLRCIKEALSPGTKIMASVKANAYGHGVKEISRVCLEEMVDFLAVATLDEALELRDEGIAAPVMVLGYVPGQYADLIVRHNIRTAVYDASLARELSKAARIQGKTAHIHIKIDTGMGRIGFAPVSDTIKIIENIAALPGIKVEGIFTHFTEADRENDQFTREQFKAFQDFIRELEQRGIRIPLKHCSNSAAIFRYPETHLDMVRVGIILYGLYPSQFMKSMNLGILPAMTLKSRVSMVKNLSEGHGVSYGRTHICDRETRVATLPIGYADGYSRNFSNRAWAMIKGQRANSLGVVCMDQSMFDISGREDIVEGDEAVLFGREADGITADDLALAANTINYEIVCLVSSRVPRTYV</sequence>
<dbReference type="EMBL" id="LNQE01001830">
    <property type="protein sequence ID" value="KUG05105.1"/>
    <property type="molecule type" value="Genomic_DNA"/>
</dbReference>
<accession>A0A0W8E9N4</accession>
<dbReference type="NCBIfam" id="TIGR00492">
    <property type="entry name" value="alr"/>
    <property type="match status" value="1"/>
</dbReference>
<evidence type="ECO:0000259" key="4">
    <source>
        <dbReference type="SMART" id="SM01005"/>
    </source>
</evidence>
<reference evidence="5" key="1">
    <citation type="journal article" date="2015" name="Proc. Natl. Acad. Sci. U.S.A.">
        <title>Networks of energetic and metabolic interactions define dynamics in microbial communities.</title>
        <authorList>
            <person name="Embree M."/>
            <person name="Liu J.K."/>
            <person name="Al-Bassam M.M."/>
            <person name="Zengler K."/>
        </authorList>
    </citation>
    <scope>NUCLEOTIDE SEQUENCE</scope>
</reference>
<gene>
    <name evidence="5" type="ORF">ASZ90_017488</name>
</gene>
<dbReference type="InterPro" id="IPR011079">
    <property type="entry name" value="Ala_racemase_C"/>
</dbReference>
<dbReference type="PANTHER" id="PTHR30511:SF0">
    <property type="entry name" value="ALANINE RACEMASE, CATABOLIC-RELATED"/>
    <property type="match status" value="1"/>
</dbReference>
<organism evidence="5">
    <name type="scientific">hydrocarbon metagenome</name>
    <dbReference type="NCBI Taxonomy" id="938273"/>
    <lineage>
        <taxon>unclassified sequences</taxon>
        <taxon>metagenomes</taxon>
        <taxon>ecological metagenomes</taxon>
    </lineage>
</organism>
<dbReference type="InterPro" id="IPR000821">
    <property type="entry name" value="Ala_racemase"/>
</dbReference>
<dbReference type="GO" id="GO:0005829">
    <property type="term" value="C:cytosol"/>
    <property type="evidence" value="ECO:0007669"/>
    <property type="project" value="TreeGrafter"/>
</dbReference>
<dbReference type="Pfam" id="PF00842">
    <property type="entry name" value="Ala_racemase_C"/>
    <property type="match status" value="1"/>
</dbReference>
<evidence type="ECO:0000256" key="3">
    <source>
        <dbReference type="ARBA" id="ARBA00023235"/>
    </source>
</evidence>
<dbReference type="AlphaFoldDB" id="A0A0W8E9N4"/>
<comment type="cofactor">
    <cofactor evidence="1">
        <name>pyridoxal 5'-phosphate</name>
        <dbReference type="ChEBI" id="CHEBI:597326"/>
    </cofactor>
</comment>
<keyword evidence="3 5" id="KW-0413">Isomerase</keyword>
<dbReference type="SUPFAM" id="SSF51419">
    <property type="entry name" value="PLP-binding barrel"/>
    <property type="match status" value="1"/>
</dbReference>
<dbReference type="EC" id="5.1.1.1" evidence="5"/>
<dbReference type="SUPFAM" id="SSF50621">
    <property type="entry name" value="Alanine racemase C-terminal domain-like"/>
    <property type="match status" value="1"/>
</dbReference>
<dbReference type="PROSITE" id="PS00395">
    <property type="entry name" value="ALANINE_RACEMASE"/>
    <property type="match status" value="1"/>
</dbReference>
<dbReference type="GO" id="GO:0008784">
    <property type="term" value="F:alanine racemase activity"/>
    <property type="evidence" value="ECO:0007669"/>
    <property type="project" value="UniProtKB-EC"/>
</dbReference>
<dbReference type="InterPro" id="IPR001608">
    <property type="entry name" value="Ala_racemase_N"/>
</dbReference>
<dbReference type="GO" id="GO:0030632">
    <property type="term" value="P:D-alanine biosynthetic process"/>
    <property type="evidence" value="ECO:0007669"/>
    <property type="project" value="TreeGrafter"/>
</dbReference>
<dbReference type="SMART" id="SM01005">
    <property type="entry name" value="Ala_racemase_C"/>
    <property type="match status" value="1"/>
</dbReference>
<proteinExistence type="inferred from homology"/>
<protein>
    <submittedName>
        <fullName evidence="5">Alanine racemase</fullName>
        <ecNumber evidence="5">5.1.1.1</ecNumber>
    </submittedName>
</protein>
<dbReference type="InterPro" id="IPR029066">
    <property type="entry name" value="PLP-binding_barrel"/>
</dbReference>
<dbReference type="CDD" id="cd00430">
    <property type="entry name" value="PLPDE_III_AR"/>
    <property type="match status" value="1"/>
</dbReference>
<evidence type="ECO:0000256" key="2">
    <source>
        <dbReference type="ARBA" id="ARBA00022898"/>
    </source>
</evidence>
<evidence type="ECO:0000313" key="5">
    <source>
        <dbReference type="EMBL" id="KUG05105.1"/>
    </source>
</evidence>
<dbReference type="PANTHER" id="PTHR30511">
    <property type="entry name" value="ALANINE RACEMASE"/>
    <property type="match status" value="1"/>
</dbReference>
<dbReference type="Gene3D" id="3.20.20.10">
    <property type="entry name" value="Alanine racemase"/>
    <property type="match status" value="1"/>
</dbReference>
<dbReference type="PRINTS" id="PR00992">
    <property type="entry name" value="ALARACEMASE"/>
</dbReference>
<dbReference type="GO" id="GO:0030170">
    <property type="term" value="F:pyridoxal phosphate binding"/>
    <property type="evidence" value="ECO:0007669"/>
    <property type="project" value="TreeGrafter"/>
</dbReference>
<dbReference type="GO" id="GO:0009252">
    <property type="term" value="P:peptidoglycan biosynthetic process"/>
    <property type="evidence" value="ECO:0007669"/>
    <property type="project" value="TreeGrafter"/>
</dbReference>
<dbReference type="Pfam" id="PF01168">
    <property type="entry name" value="Ala_racemase_N"/>
    <property type="match status" value="1"/>
</dbReference>
<dbReference type="InterPro" id="IPR020622">
    <property type="entry name" value="Ala_racemase_pyridoxalP-BS"/>
</dbReference>